<dbReference type="GO" id="GO:0005737">
    <property type="term" value="C:cytoplasm"/>
    <property type="evidence" value="ECO:0007669"/>
    <property type="project" value="TreeGrafter"/>
</dbReference>
<comment type="caution">
    <text evidence="7">The sequence shown here is derived from an EMBL/GenBank/DDBJ whole genome shotgun (WGS) entry which is preliminary data.</text>
</comment>
<keyword evidence="2" id="KW-0285">Flavoprotein</keyword>
<dbReference type="InterPro" id="IPR016156">
    <property type="entry name" value="FAD/NAD-linked_Rdtase_dimer_sf"/>
</dbReference>
<evidence type="ECO:0000259" key="5">
    <source>
        <dbReference type="Pfam" id="PF07992"/>
    </source>
</evidence>
<dbReference type="SUPFAM" id="SSF55424">
    <property type="entry name" value="FAD/NAD-linked reductases, dimerisation (C-terminal) domain"/>
    <property type="match status" value="1"/>
</dbReference>
<feature type="domain" description="FAD/NAD(P)-binding" evidence="5">
    <location>
        <begin position="1"/>
        <end position="295"/>
    </location>
</feature>
<dbReference type="Gene3D" id="3.30.390.30">
    <property type="match status" value="1"/>
</dbReference>
<dbReference type="PRINTS" id="PR00411">
    <property type="entry name" value="PNDRDTASEI"/>
</dbReference>
<dbReference type="EMBL" id="MASR01000002">
    <property type="protein sequence ID" value="OFE11674.1"/>
    <property type="molecule type" value="Genomic_DNA"/>
</dbReference>
<dbReference type="GO" id="GO:0016651">
    <property type="term" value="F:oxidoreductase activity, acting on NAD(P)H"/>
    <property type="evidence" value="ECO:0007669"/>
    <property type="project" value="TreeGrafter"/>
</dbReference>
<dbReference type="PANTHER" id="PTHR43557">
    <property type="entry name" value="APOPTOSIS-INDUCING FACTOR 1"/>
    <property type="match status" value="1"/>
</dbReference>
<dbReference type="InterPro" id="IPR028202">
    <property type="entry name" value="Reductase_C"/>
</dbReference>
<name>A0A1E8CGV8_9GAMM</name>
<proteinExistence type="predicted"/>
<reference evidence="8" key="1">
    <citation type="submission" date="2016-07" db="EMBL/GenBank/DDBJ databases">
        <authorList>
            <person name="Florea S."/>
            <person name="Webb J.S."/>
            <person name="Jaromczyk J."/>
            <person name="Schardl C.L."/>
        </authorList>
    </citation>
    <scope>NUCLEOTIDE SEQUENCE [LARGE SCALE GENOMIC DNA]</scope>
    <source>
        <strain evidence="8">KCTC 42131</strain>
    </source>
</reference>
<dbReference type="SUPFAM" id="SSF51905">
    <property type="entry name" value="FAD/NAD(P)-binding domain"/>
    <property type="match status" value="2"/>
</dbReference>
<keyword evidence="3" id="KW-0274">FAD</keyword>
<evidence type="ECO:0000313" key="8">
    <source>
        <dbReference type="Proteomes" id="UP000175669"/>
    </source>
</evidence>
<dbReference type="AlphaFoldDB" id="A0A1E8CGV8"/>
<feature type="domain" description="Reductase C-terminal" evidence="6">
    <location>
        <begin position="314"/>
        <end position="379"/>
    </location>
</feature>
<sequence length="379" mass="40959">MIIGASHAGSQLAVNLRKQGWTGEIILLGAEAQLPYHRPPLSKTVMAGSKTLDNILLRPEAMYANNEIALRLATDVASIVPDQKHVVLANGETLNYDKLALCTGARPIKLPLGDGLAGVCYLRSYADVEVIRKQLQGKQRAVVIGAGYIGLEAAAVMAQLGLKVTVLERAERVLQRVTGEQVSTYFTDLHRSHGVDIVCNAEVIGINGQDVVDSVNCADGANYPADIVIVGIGVIPETTLAQEAGLRIENGVYVDEYCRTSDSHIFAAGDCASYPDARYQRRVRLESVQNANDQARIAAINICGGADRYQVTPWFWSDQFDIKLQSVGLSDGHDEAVLEGSLDPADAQGFVIQYLREGKLIAADCVRRPKDFMALKAAI</sequence>
<evidence type="ECO:0000259" key="6">
    <source>
        <dbReference type="Pfam" id="PF14759"/>
    </source>
</evidence>
<dbReference type="Proteomes" id="UP000175669">
    <property type="component" value="Unassembled WGS sequence"/>
</dbReference>
<keyword evidence="8" id="KW-1185">Reference proteome</keyword>
<comment type="cofactor">
    <cofactor evidence="1">
        <name>FAD</name>
        <dbReference type="ChEBI" id="CHEBI:57692"/>
    </cofactor>
</comment>
<dbReference type="Pfam" id="PF14759">
    <property type="entry name" value="Reductase_C"/>
    <property type="match status" value="1"/>
</dbReference>
<evidence type="ECO:0000256" key="1">
    <source>
        <dbReference type="ARBA" id="ARBA00001974"/>
    </source>
</evidence>
<evidence type="ECO:0000256" key="4">
    <source>
        <dbReference type="ARBA" id="ARBA00023002"/>
    </source>
</evidence>
<dbReference type="Gene3D" id="3.50.50.60">
    <property type="entry name" value="FAD/NAD(P)-binding domain"/>
    <property type="match status" value="2"/>
</dbReference>
<dbReference type="InterPro" id="IPR023753">
    <property type="entry name" value="FAD/NAD-binding_dom"/>
</dbReference>
<dbReference type="PRINTS" id="PR00368">
    <property type="entry name" value="FADPNR"/>
</dbReference>
<dbReference type="InterPro" id="IPR036188">
    <property type="entry name" value="FAD/NAD-bd_sf"/>
</dbReference>
<dbReference type="STRING" id="1524254.PHACT_13260"/>
<organism evidence="7 8">
    <name type="scientific">Pseudohongiella acticola</name>
    <dbReference type="NCBI Taxonomy" id="1524254"/>
    <lineage>
        <taxon>Bacteria</taxon>
        <taxon>Pseudomonadati</taxon>
        <taxon>Pseudomonadota</taxon>
        <taxon>Gammaproteobacteria</taxon>
        <taxon>Pseudomonadales</taxon>
        <taxon>Pseudohongiellaceae</taxon>
        <taxon>Pseudohongiella</taxon>
    </lineage>
</organism>
<dbReference type="InterPro" id="IPR050446">
    <property type="entry name" value="FAD-oxidoreductase/Apoptosis"/>
</dbReference>
<keyword evidence="4" id="KW-0560">Oxidoreductase</keyword>
<evidence type="ECO:0000256" key="3">
    <source>
        <dbReference type="ARBA" id="ARBA00022827"/>
    </source>
</evidence>
<evidence type="ECO:0000256" key="2">
    <source>
        <dbReference type="ARBA" id="ARBA00022630"/>
    </source>
</evidence>
<dbReference type="Pfam" id="PF07992">
    <property type="entry name" value="Pyr_redox_2"/>
    <property type="match status" value="1"/>
</dbReference>
<protein>
    <submittedName>
        <fullName evidence="7">Pyridine nucleotide-disulfide oxidoreductase</fullName>
    </submittedName>
</protein>
<dbReference type="PANTHER" id="PTHR43557:SF2">
    <property type="entry name" value="RIESKE DOMAIN-CONTAINING PROTEIN-RELATED"/>
    <property type="match status" value="1"/>
</dbReference>
<evidence type="ECO:0000313" key="7">
    <source>
        <dbReference type="EMBL" id="OFE11674.1"/>
    </source>
</evidence>
<accession>A0A1E8CGV8</accession>
<gene>
    <name evidence="7" type="ORF">PHACT_13260</name>
</gene>